<proteinExistence type="predicted"/>
<evidence type="ECO:0000313" key="1">
    <source>
        <dbReference type="EMBL" id="SPD03331.1"/>
    </source>
</evidence>
<dbReference type="EMBL" id="OIVN01002402">
    <property type="protein sequence ID" value="SPD03331.1"/>
    <property type="molecule type" value="Genomic_DNA"/>
</dbReference>
<protein>
    <submittedName>
        <fullName evidence="1">Uncharacterized protein</fullName>
    </submittedName>
</protein>
<reference evidence="1" key="1">
    <citation type="submission" date="2018-02" db="EMBL/GenBank/DDBJ databases">
        <authorList>
            <person name="Cohen D.B."/>
            <person name="Kent A.D."/>
        </authorList>
    </citation>
    <scope>NUCLEOTIDE SEQUENCE</scope>
</reference>
<organism evidence="1">
    <name type="scientific">Fagus sylvatica</name>
    <name type="common">Beechnut</name>
    <dbReference type="NCBI Taxonomy" id="28930"/>
    <lineage>
        <taxon>Eukaryota</taxon>
        <taxon>Viridiplantae</taxon>
        <taxon>Streptophyta</taxon>
        <taxon>Embryophyta</taxon>
        <taxon>Tracheophyta</taxon>
        <taxon>Spermatophyta</taxon>
        <taxon>Magnoliopsida</taxon>
        <taxon>eudicotyledons</taxon>
        <taxon>Gunneridae</taxon>
        <taxon>Pentapetalae</taxon>
        <taxon>rosids</taxon>
        <taxon>fabids</taxon>
        <taxon>Fagales</taxon>
        <taxon>Fagaceae</taxon>
        <taxon>Fagus</taxon>
    </lineage>
</organism>
<accession>A0A2N9GVD8</accession>
<dbReference type="AlphaFoldDB" id="A0A2N9GVD8"/>
<sequence length="78" mass="9047">MERTTPDQELSRPRVTLPDKQFFLRNAPLFRDPSRRREAGETVNVLLPPVVFWVPLGGPATLILTESWRFQRNPHHAS</sequence>
<name>A0A2N9GVD8_FAGSY</name>
<gene>
    <name evidence="1" type="ORF">FSB_LOCUS31213</name>
</gene>